<feature type="non-terminal residue" evidence="1">
    <location>
        <position position="1"/>
    </location>
</feature>
<keyword evidence="2" id="KW-1185">Reference proteome</keyword>
<dbReference type="AlphaFoldDB" id="A0A2T9Y6B2"/>
<evidence type="ECO:0000313" key="1">
    <source>
        <dbReference type="EMBL" id="PVU87845.1"/>
    </source>
</evidence>
<gene>
    <name evidence="1" type="ORF">BB559_005859</name>
</gene>
<dbReference type="Proteomes" id="UP000245699">
    <property type="component" value="Unassembled WGS sequence"/>
</dbReference>
<protein>
    <submittedName>
        <fullName evidence="1">Uncharacterized protein</fullName>
    </submittedName>
</protein>
<name>A0A2T9Y6B2_9FUNG</name>
<evidence type="ECO:0000313" key="2">
    <source>
        <dbReference type="Proteomes" id="UP000245699"/>
    </source>
</evidence>
<sequence>QTIQETSLRSPIKLISKAKSSSFTLEIQNDVLKLLRPHENSMEISDCHNPNNNIKKRRQYFVQDKSSSERLNSFPNFSSLTNTSPSKKLLDIEKIPQTKIPKYKLNNRLGKPNKRILDIKQFQNINPDHQKKFTKSERYPLENNSNTNDGIPERNINNYGLETEKKSKDYLMPSDSFIGTPTNKPQKRNFMETQKSIKRETADLCDNIVIHSNNKQDIGMEGTRSNSKPTSVEKKEVCVDSDSHDNETAIKQEYDQNNARSSKTTQIKQEFSSLVACFEAGKESVKNVSKEKSGFHKKRKDEYLCF</sequence>
<organism evidence="1 2">
    <name type="scientific">Furculomyces boomerangus</name>
    <dbReference type="NCBI Taxonomy" id="61424"/>
    <lineage>
        <taxon>Eukaryota</taxon>
        <taxon>Fungi</taxon>
        <taxon>Fungi incertae sedis</taxon>
        <taxon>Zoopagomycota</taxon>
        <taxon>Kickxellomycotina</taxon>
        <taxon>Harpellomycetes</taxon>
        <taxon>Harpellales</taxon>
        <taxon>Harpellaceae</taxon>
        <taxon>Furculomyces</taxon>
    </lineage>
</organism>
<comment type="caution">
    <text evidence="1">The sequence shown here is derived from an EMBL/GenBank/DDBJ whole genome shotgun (WGS) entry which is preliminary data.</text>
</comment>
<dbReference type="EMBL" id="MBFT01000684">
    <property type="protein sequence ID" value="PVU87845.1"/>
    <property type="molecule type" value="Genomic_DNA"/>
</dbReference>
<accession>A0A2T9Y6B2</accession>
<proteinExistence type="predicted"/>
<reference evidence="1 2" key="1">
    <citation type="journal article" date="2018" name="MBio">
        <title>Comparative Genomics Reveals the Core Gene Toolbox for the Fungus-Insect Symbiosis.</title>
        <authorList>
            <person name="Wang Y."/>
            <person name="Stata M."/>
            <person name="Wang W."/>
            <person name="Stajich J.E."/>
            <person name="White M.M."/>
            <person name="Moncalvo J.M."/>
        </authorList>
    </citation>
    <scope>NUCLEOTIDE SEQUENCE [LARGE SCALE GENOMIC DNA]</scope>
    <source>
        <strain evidence="1 2">AUS-77-4</strain>
    </source>
</reference>